<evidence type="ECO:0000313" key="2">
    <source>
        <dbReference type="EMBL" id="CAB4151416.1"/>
    </source>
</evidence>
<organism evidence="2">
    <name type="scientific">uncultured Caudovirales phage</name>
    <dbReference type="NCBI Taxonomy" id="2100421"/>
    <lineage>
        <taxon>Viruses</taxon>
        <taxon>Duplodnaviria</taxon>
        <taxon>Heunggongvirae</taxon>
        <taxon>Uroviricota</taxon>
        <taxon>Caudoviricetes</taxon>
        <taxon>Peduoviridae</taxon>
        <taxon>Maltschvirus</taxon>
        <taxon>Maltschvirus maltsch</taxon>
    </lineage>
</organism>
<name>A0A6J5N2D2_9CAUD</name>
<accession>A0A6J5N2D2</accession>
<gene>
    <name evidence="2" type="ORF">UFOVP591_16</name>
</gene>
<dbReference type="EMBL" id="LR796555">
    <property type="protein sequence ID" value="CAB4151416.1"/>
    <property type="molecule type" value="Genomic_DNA"/>
</dbReference>
<reference evidence="2" key="1">
    <citation type="submission" date="2020-04" db="EMBL/GenBank/DDBJ databases">
        <authorList>
            <person name="Chiriac C."/>
            <person name="Salcher M."/>
            <person name="Ghai R."/>
            <person name="Kavagutti S V."/>
        </authorList>
    </citation>
    <scope>NUCLEOTIDE SEQUENCE</scope>
</reference>
<evidence type="ECO:0000256" key="1">
    <source>
        <dbReference type="SAM" id="MobiDB-lite"/>
    </source>
</evidence>
<protein>
    <submittedName>
        <fullName evidence="2">Uncharacterized protein</fullName>
    </submittedName>
</protein>
<proteinExistence type="predicted"/>
<sequence length="529" mass="54292">MAADAAGIDYSQYGSWKQIKAPTGAIYYIVPGTGYVYDPFLSAQKGRPVLWTNPQPSIDERDTAKKQEEDARKAAEAANSPIGQLAPVAGTVGGLYLANQIANGGLFGGSTPASQTVAALQQSSNAGAVGANQAVGGVQEAFINGANGGSGSGGAGGGGLVDGLSGGGEGGYFANGGAAPQGSFTLGNIAAGAGAAYGAYQTANALQNNGEGLRTGLTTLGGGLGGFAGPLGAVGGAAVGNAVGYGLQSDKPKNDLALAAMGPVTWPLLAAKKLGIVNKLMHKSTKQYEQERWGGLKEEGVADAEAAYAANHPEGDTGVWQDGEFAGKKWNFEDAKTLAQKDPSQFRLVYGNYKTFGNDWSSYAPDKQDAIVSQLISEGLYKPNKGDILISDEKRAREIKDSILNATGTPTAVTPEVAQKTQGVTTKLARGNQPYVANPVPTIDQSQQAARSGPLMNPMGRPGGILPTPGQAPAQAGGRLTMPSPIEPGARLTFPAPTQTPPGMQPLNVEQARLITLGKELARRQNERR</sequence>
<feature type="region of interest" description="Disordered" evidence="1">
    <location>
        <begin position="472"/>
        <end position="506"/>
    </location>
</feature>